<evidence type="ECO:0000256" key="6">
    <source>
        <dbReference type="RuleBase" id="RU362125"/>
    </source>
</evidence>
<dbReference type="Gene3D" id="1.10.540.10">
    <property type="entry name" value="Acyl-CoA dehydrogenase/oxidase, N-terminal domain"/>
    <property type="match status" value="1"/>
</dbReference>
<dbReference type="InterPro" id="IPR037069">
    <property type="entry name" value="AcylCoA_DH/ox_N_sf"/>
</dbReference>
<comment type="cofactor">
    <cofactor evidence="1 6">
        <name>FAD</name>
        <dbReference type="ChEBI" id="CHEBI:57692"/>
    </cofactor>
</comment>
<protein>
    <recommendedName>
        <fullName evidence="12">Acyl-CoA dehydrogenase</fullName>
    </recommendedName>
</protein>
<dbReference type="OrthoDB" id="9775090at2"/>
<accession>A0A1H2QFX2</accession>
<dbReference type="InterPro" id="IPR006089">
    <property type="entry name" value="Acyl-CoA_DH_CS"/>
</dbReference>
<evidence type="ECO:0000256" key="3">
    <source>
        <dbReference type="ARBA" id="ARBA00022630"/>
    </source>
</evidence>
<evidence type="ECO:0000313" key="11">
    <source>
        <dbReference type="Proteomes" id="UP000199118"/>
    </source>
</evidence>
<keyword evidence="4 6" id="KW-0274">FAD</keyword>
<evidence type="ECO:0000256" key="1">
    <source>
        <dbReference type="ARBA" id="ARBA00001974"/>
    </source>
</evidence>
<dbReference type="STRING" id="356660.SAMN05444336_10142"/>
<dbReference type="PANTHER" id="PTHR43884">
    <property type="entry name" value="ACYL-COA DEHYDROGENASE"/>
    <property type="match status" value="1"/>
</dbReference>
<dbReference type="PANTHER" id="PTHR43884:SF12">
    <property type="entry name" value="ISOVALERYL-COA DEHYDROGENASE, MITOCHONDRIAL-RELATED"/>
    <property type="match status" value="1"/>
</dbReference>
<dbReference type="EMBL" id="FNMZ01000001">
    <property type="protein sequence ID" value="SDW06107.1"/>
    <property type="molecule type" value="Genomic_DNA"/>
</dbReference>
<gene>
    <name evidence="10" type="ORF">SAMN05444336_10142</name>
</gene>
<feature type="domain" description="Acyl-CoA dehydrogenase/oxidase C-terminal" evidence="7">
    <location>
        <begin position="231"/>
        <end position="379"/>
    </location>
</feature>
<dbReference type="PIRSF" id="PIRSF016578">
    <property type="entry name" value="HsaA"/>
    <property type="match status" value="1"/>
</dbReference>
<dbReference type="InterPro" id="IPR009100">
    <property type="entry name" value="AcylCoA_DH/oxidase_NM_dom_sf"/>
</dbReference>
<dbReference type="GO" id="GO:0003995">
    <property type="term" value="F:acyl-CoA dehydrogenase activity"/>
    <property type="evidence" value="ECO:0007669"/>
    <property type="project" value="InterPro"/>
</dbReference>
<dbReference type="InterPro" id="IPR009075">
    <property type="entry name" value="AcylCo_DH/oxidase_C"/>
</dbReference>
<organism evidence="10 11">
    <name type="scientific">Albimonas donghaensis</name>
    <dbReference type="NCBI Taxonomy" id="356660"/>
    <lineage>
        <taxon>Bacteria</taxon>
        <taxon>Pseudomonadati</taxon>
        <taxon>Pseudomonadota</taxon>
        <taxon>Alphaproteobacteria</taxon>
        <taxon>Rhodobacterales</taxon>
        <taxon>Paracoccaceae</taxon>
        <taxon>Albimonas</taxon>
    </lineage>
</organism>
<dbReference type="PROSITE" id="PS00072">
    <property type="entry name" value="ACYL_COA_DH_1"/>
    <property type="match status" value="1"/>
</dbReference>
<dbReference type="FunFam" id="1.20.140.10:FF:000001">
    <property type="entry name" value="Acyl-CoA dehydrogenase"/>
    <property type="match status" value="1"/>
</dbReference>
<proteinExistence type="inferred from homology"/>
<feature type="domain" description="Acyl-CoA oxidase/dehydrogenase middle" evidence="8">
    <location>
        <begin position="124"/>
        <end position="219"/>
    </location>
</feature>
<dbReference type="Gene3D" id="1.20.140.10">
    <property type="entry name" value="Butyryl-CoA Dehydrogenase, subunit A, domain 3"/>
    <property type="match status" value="1"/>
</dbReference>
<evidence type="ECO:0000259" key="7">
    <source>
        <dbReference type="Pfam" id="PF00441"/>
    </source>
</evidence>
<dbReference type="Gene3D" id="2.40.110.10">
    <property type="entry name" value="Butyryl-CoA Dehydrogenase, subunit A, domain 2"/>
    <property type="match status" value="1"/>
</dbReference>
<dbReference type="InterPro" id="IPR036250">
    <property type="entry name" value="AcylCo_DH-like_C"/>
</dbReference>
<feature type="domain" description="Acyl-CoA dehydrogenase/oxidase N-terminal" evidence="9">
    <location>
        <begin position="8"/>
        <end position="120"/>
    </location>
</feature>
<evidence type="ECO:0008006" key="12">
    <source>
        <dbReference type="Google" id="ProtNLM"/>
    </source>
</evidence>
<evidence type="ECO:0000259" key="9">
    <source>
        <dbReference type="Pfam" id="PF02771"/>
    </source>
</evidence>
<dbReference type="SUPFAM" id="SSF56645">
    <property type="entry name" value="Acyl-CoA dehydrogenase NM domain-like"/>
    <property type="match status" value="1"/>
</dbReference>
<dbReference type="SUPFAM" id="SSF47203">
    <property type="entry name" value="Acyl-CoA dehydrogenase C-terminal domain-like"/>
    <property type="match status" value="1"/>
</dbReference>
<dbReference type="FunFam" id="2.40.110.10:FF:000002">
    <property type="entry name" value="Acyl-CoA dehydrogenase fadE12"/>
    <property type="match status" value="1"/>
</dbReference>
<dbReference type="InterPro" id="IPR013786">
    <property type="entry name" value="AcylCoA_DH/ox_N"/>
</dbReference>
<evidence type="ECO:0000313" key="10">
    <source>
        <dbReference type="EMBL" id="SDW06107.1"/>
    </source>
</evidence>
<evidence type="ECO:0000256" key="4">
    <source>
        <dbReference type="ARBA" id="ARBA00022827"/>
    </source>
</evidence>
<dbReference type="InterPro" id="IPR046373">
    <property type="entry name" value="Acyl-CoA_Oxase/DH_mid-dom_sf"/>
</dbReference>
<evidence type="ECO:0000256" key="2">
    <source>
        <dbReference type="ARBA" id="ARBA00009347"/>
    </source>
</evidence>
<evidence type="ECO:0000256" key="5">
    <source>
        <dbReference type="ARBA" id="ARBA00023002"/>
    </source>
</evidence>
<dbReference type="Pfam" id="PF00441">
    <property type="entry name" value="Acyl-CoA_dh_1"/>
    <property type="match status" value="1"/>
</dbReference>
<keyword evidence="3 6" id="KW-0285">Flavoprotein</keyword>
<keyword evidence="11" id="KW-1185">Reference proteome</keyword>
<dbReference type="AlphaFoldDB" id="A0A1H2QFX2"/>
<name>A0A1H2QFX2_9RHOB</name>
<dbReference type="Proteomes" id="UP000199118">
    <property type="component" value="Unassembled WGS sequence"/>
</dbReference>
<dbReference type="InterPro" id="IPR006091">
    <property type="entry name" value="Acyl-CoA_Oxase/DH_mid-dom"/>
</dbReference>
<dbReference type="GO" id="GO:0050660">
    <property type="term" value="F:flavin adenine dinucleotide binding"/>
    <property type="evidence" value="ECO:0007669"/>
    <property type="project" value="InterPro"/>
</dbReference>
<reference evidence="10 11" key="1">
    <citation type="submission" date="2016-10" db="EMBL/GenBank/DDBJ databases">
        <authorList>
            <person name="de Groot N.N."/>
        </authorList>
    </citation>
    <scope>NUCLEOTIDE SEQUENCE [LARGE SCALE GENOMIC DNA]</scope>
    <source>
        <strain evidence="10 11">DSM 17890</strain>
    </source>
</reference>
<dbReference type="Pfam" id="PF02771">
    <property type="entry name" value="Acyl-CoA_dh_N"/>
    <property type="match status" value="1"/>
</dbReference>
<dbReference type="RefSeq" id="WP_092679145.1">
    <property type="nucleotide sequence ID" value="NZ_FNMZ01000001.1"/>
</dbReference>
<sequence length="381" mass="41008">MIDFQPDDEQLAILETVDRFMARRLPPEEQRRRDEGHAPPYDLLPEMGALGLLGLPFPAAFGGLEADWRTVALVQERMGLRGRMAASIFNRVIGFGGMSLMTYGSPAQREAFLPGLIAGELLFALALTEADAGSDAAGVKLKAARTASGWRLNGRKTWISDAQGASHLVTIARTDPEASRHAGISALLVPTDAPGLSMTPIPKLGNNCMPSFEVFYDNVDVGEDALMGAEGQGFAAMSQTLKYGRGGLAASCVGAAQRAVDLALAHAKERVQFGRPIGAFQAVQHRLADMQMRVDQARLACWHLAWLIATGRDSTREASQAKVIASEALQYATHHGMQILASAGYAAESEMGRLWRDARLFSFGEGANEIQRSLIARSMGL</sequence>
<comment type="similarity">
    <text evidence="2 6">Belongs to the acyl-CoA dehydrogenase family.</text>
</comment>
<keyword evidence="5 6" id="KW-0560">Oxidoreductase</keyword>
<evidence type="ECO:0000259" key="8">
    <source>
        <dbReference type="Pfam" id="PF02770"/>
    </source>
</evidence>
<dbReference type="Pfam" id="PF02770">
    <property type="entry name" value="Acyl-CoA_dh_M"/>
    <property type="match status" value="1"/>
</dbReference>